<protein>
    <submittedName>
        <fullName evidence="1">Uncharacterized protein</fullName>
    </submittedName>
</protein>
<organism evidence="1 2">
    <name type="scientific">Angomonas deanei</name>
    <dbReference type="NCBI Taxonomy" id="59799"/>
    <lineage>
        <taxon>Eukaryota</taxon>
        <taxon>Discoba</taxon>
        <taxon>Euglenozoa</taxon>
        <taxon>Kinetoplastea</taxon>
        <taxon>Metakinetoplastina</taxon>
        <taxon>Trypanosomatida</taxon>
        <taxon>Trypanosomatidae</taxon>
        <taxon>Strigomonadinae</taxon>
        <taxon>Angomonas</taxon>
    </lineage>
</organism>
<dbReference type="PANTHER" id="PTHR21174">
    <property type="match status" value="1"/>
</dbReference>
<proteinExistence type="predicted"/>
<name>A0A7G2CWR4_9TRYP</name>
<evidence type="ECO:0000313" key="2">
    <source>
        <dbReference type="Proteomes" id="UP000515908"/>
    </source>
</evidence>
<keyword evidence="2" id="KW-1185">Reference proteome</keyword>
<dbReference type="PANTHER" id="PTHR21174:SF0">
    <property type="entry name" value="HD PHOSPHOHYDROLASE FAMILY PROTEIN-RELATED"/>
    <property type="match status" value="1"/>
</dbReference>
<reference evidence="1 2" key="1">
    <citation type="submission" date="2020-08" db="EMBL/GenBank/DDBJ databases">
        <authorList>
            <person name="Newling K."/>
            <person name="Davey J."/>
            <person name="Forrester S."/>
        </authorList>
    </citation>
    <scope>NUCLEOTIDE SEQUENCE [LARGE SCALE GENOMIC DNA]</scope>
    <source>
        <strain evidence="2">Crithidia deanei Carvalho (ATCC PRA-265)</strain>
    </source>
</reference>
<accession>A0A7G2CWR4</accession>
<dbReference type="InterPro" id="IPR009218">
    <property type="entry name" value="HD_phosphohydro"/>
</dbReference>
<dbReference type="EMBL" id="LR877171">
    <property type="protein sequence ID" value="CAD2222712.1"/>
    <property type="molecule type" value="Genomic_DNA"/>
</dbReference>
<sequence>MKFIEHLKANPEDGAPEKSNVLLNHPAALEYVCTEVSAYISATISHLSLAPLQLLGLPSECQPVVDGEHSLLLQRLSDCLPPYTQPYDLKHVFLDLDLSILGSKKFGNDHTAGNNSSYVDCYADLIAKEYIPVVGEKTFREKRAEFLEGFLAKPQWFKTPYFYFQMEETARENVRAERKYLQMTASSHTD</sequence>
<gene>
    <name evidence="1" type="ORF">ADEAN_001025900</name>
</gene>
<evidence type="ECO:0000313" key="1">
    <source>
        <dbReference type="EMBL" id="CAD2222712.1"/>
    </source>
</evidence>
<dbReference type="Proteomes" id="UP000515908">
    <property type="component" value="Chromosome 27"/>
</dbReference>
<dbReference type="VEuPathDB" id="TriTrypDB:ADEAN_001025900"/>
<dbReference type="OrthoDB" id="330671at2759"/>
<dbReference type="AlphaFoldDB" id="A0A7G2CWR4"/>